<protein>
    <submittedName>
        <fullName evidence="1">Uncharacterized protein</fullName>
    </submittedName>
</protein>
<dbReference type="EMBL" id="JBJQOH010000003">
    <property type="protein sequence ID" value="KAL3694305.1"/>
    <property type="molecule type" value="Genomic_DNA"/>
</dbReference>
<evidence type="ECO:0000313" key="1">
    <source>
        <dbReference type="EMBL" id="KAL3694305.1"/>
    </source>
</evidence>
<dbReference type="AlphaFoldDB" id="A0ABD3HRZ8"/>
<reference evidence="1 2" key="1">
    <citation type="submission" date="2024-09" db="EMBL/GenBank/DDBJ databases">
        <title>Chromosome-scale assembly of Riccia sorocarpa.</title>
        <authorList>
            <person name="Paukszto L."/>
        </authorList>
    </citation>
    <scope>NUCLEOTIDE SEQUENCE [LARGE SCALE GENOMIC DNA]</scope>
    <source>
        <strain evidence="1">LP-2024</strain>
        <tissue evidence="1">Aerial parts of the thallus</tissue>
    </source>
</reference>
<keyword evidence="2" id="KW-1185">Reference proteome</keyword>
<gene>
    <name evidence="1" type="ORF">R1sor_007956</name>
</gene>
<comment type="caution">
    <text evidence="1">The sequence shown here is derived from an EMBL/GenBank/DDBJ whole genome shotgun (WGS) entry which is preliminary data.</text>
</comment>
<name>A0ABD3HRZ8_9MARC</name>
<proteinExistence type="predicted"/>
<dbReference type="Proteomes" id="UP001633002">
    <property type="component" value="Unassembled WGS sequence"/>
</dbReference>
<organism evidence="1 2">
    <name type="scientific">Riccia sorocarpa</name>
    <dbReference type="NCBI Taxonomy" id="122646"/>
    <lineage>
        <taxon>Eukaryota</taxon>
        <taxon>Viridiplantae</taxon>
        <taxon>Streptophyta</taxon>
        <taxon>Embryophyta</taxon>
        <taxon>Marchantiophyta</taxon>
        <taxon>Marchantiopsida</taxon>
        <taxon>Marchantiidae</taxon>
        <taxon>Marchantiales</taxon>
        <taxon>Ricciaceae</taxon>
        <taxon>Riccia</taxon>
    </lineage>
</organism>
<sequence>MVALERADSNPQLHAQGVIFMETTSTKALKQEIAAHLGWKPSGPPDACDRATCPSNQVAGYTKDYQEASGNSVACGYTTGNHNYCRRGRHLFAYRRYRFSEDPFYEAAGVSRSYMEDPAEIVANSSDATESSRPLSVCQSCKKIHRTAIQRSGRSLRLSILPK</sequence>
<evidence type="ECO:0000313" key="2">
    <source>
        <dbReference type="Proteomes" id="UP001633002"/>
    </source>
</evidence>
<accession>A0ABD3HRZ8</accession>